<dbReference type="RefSeq" id="XP_016942164.2">
    <property type="nucleotide sequence ID" value="XM_017086675.4"/>
</dbReference>
<dbReference type="Proteomes" id="UP001652628">
    <property type="component" value="Chromosome X"/>
</dbReference>
<dbReference type="RefSeq" id="XP_070853731.1">
    <property type="nucleotide sequence ID" value="XM_070997630.1"/>
</dbReference>
<accession>A0AB39ZSN0</accession>
<feature type="compositionally biased region" description="Basic and acidic residues" evidence="1">
    <location>
        <begin position="96"/>
        <end position="116"/>
    </location>
</feature>
<sequence>MADMPDLLNHVSFNQKGENDAPMEAGLPIMTIATGSEKPGTAAPEAATTSGKGEKPEIEAEPPSNTYVEGLEKDSMDGECPKKIDADQQGLSAVGRELKEEASPEALRQSEEEQKQSKANSLLKRDSQDTVDDTFAPQAKKPKLFKTQDMDQEM</sequence>
<gene>
    <name evidence="3 4" type="primary">LOC139352170</name>
</gene>
<reference evidence="3 4" key="1">
    <citation type="submission" date="2025-05" db="UniProtKB">
        <authorList>
            <consortium name="RefSeq"/>
        </authorList>
    </citation>
    <scope>IDENTIFICATION</scope>
</reference>
<keyword evidence="2" id="KW-1185">Reference proteome</keyword>
<organism evidence="2 3">
    <name type="scientific">Drosophila suzukii</name>
    <name type="common">Spotted-wing drosophila fruit fly</name>
    <dbReference type="NCBI Taxonomy" id="28584"/>
    <lineage>
        <taxon>Eukaryota</taxon>
        <taxon>Metazoa</taxon>
        <taxon>Ecdysozoa</taxon>
        <taxon>Arthropoda</taxon>
        <taxon>Hexapoda</taxon>
        <taxon>Insecta</taxon>
        <taxon>Pterygota</taxon>
        <taxon>Neoptera</taxon>
        <taxon>Endopterygota</taxon>
        <taxon>Diptera</taxon>
        <taxon>Brachycera</taxon>
        <taxon>Muscomorpha</taxon>
        <taxon>Ephydroidea</taxon>
        <taxon>Drosophilidae</taxon>
        <taxon>Drosophila</taxon>
        <taxon>Sophophora</taxon>
    </lineage>
</organism>
<dbReference type="GeneID" id="139352170"/>
<feature type="region of interest" description="Disordered" evidence="1">
    <location>
        <begin position="1"/>
        <end position="154"/>
    </location>
</feature>
<evidence type="ECO:0000313" key="4">
    <source>
        <dbReference type="RefSeq" id="XP_070853731.1"/>
    </source>
</evidence>
<evidence type="ECO:0000256" key="1">
    <source>
        <dbReference type="SAM" id="MobiDB-lite"/>
    </source>
</evidence>
<dbReference type="AlphaFoldDB" id="A0AB39ZSN0"/>
<proteinExistence type="predicted"/>
<name>A0AB39ZSN0_DROSZ</name>
<protein>
    <submittedName>
        <fullName evidence="3 4">Uncharacterized protein</fullName>
    </submittedName>
</protein>
<evidence type="ECO:0000313" key="3">
    <source>
        <dbReference type="RefSeq" id="XP_016942164.2"/>
    </source>
</evidence>
<feature type="compositionally biased region" description="Basic and acidic residues" evidence="1">
    <location>
        <begin position="70"/>
        <end position="86"/>
    </location>
</feature>
<evidence type="ECO:0000313" key="2">
    <source>
        <dbReference type="Proteomes" id="UP001652628"/>
    </source>
</evidence>